<dbReference type="InterPro" id="IPR005901">
    <property type="entry name" value="GLPGLI"/>
</dbReference>
<proteinExistence type="predicted"/>
<keyword evidence="3" id="KW-1185">Reference proteome</keyword>
<name>A0ABW6AAU7_9BACT</name>
<evidence type="ECO:0000313" key="2">
    <source>
        <dbReference type="EMBL" id="MFD2920843.1"/>
    </source>
</evidence>
<protein>
    <submittedName>
        <fullName evidence="2">GLPGLI family protein</fullName>
    </submittedName>
</protein>
<comment type="caution">
    <text evidence="2">The sequence shown here is derived from an EMBL/GenBank/DDBJ whole genome shotgun (WGS) entry which is preliminary data.</text>
</comment>
<dbReference type="NCBIfam" id="TIGR01200">
    <property type="entry name" value="GLPGLI"/>
    <property type="match status" value="1"/>
</dbReference>
<organism evidence="2 3">
    <name type="scientific">Terrimonas rubra</name>
    <dbReference type="NCBI Taxonomy" id="1035890"/>
    <lineage>
        <taxon>Bacteria</taxon>
        <taxon>Pseudomonadati</taxon>
        <taxon>Bacteroidota</taxon>
        <taxon>Chitinophagia</taxon>
        <taxon>Chitinophagales</taxon>
        <taxon>Chitinophagaceae</taxon>
        <taxon>Terrimonas</taxon>
    </lineage>
</organism>
<dbReference type="Proteomes" id="UP001597511">
    <property type="component" value="Unassembled WGS sequence"/>
</dbReference>
<evidence type="ECO:0000313" key="3">
    <source>
        <dbReference type="Proteomes" id="UP001597511"/>
    </source>
</evidence>
<accession>A0ABW6AAU7</accession>
<feature type="chain" id="PRO_5045616124" evidence="1">
    <location>
        <begin position="24"/>
        <end position="247"/>
    </location>
</feature>
<reference evidence="3" key="1">
    <citation type="journal article" date="2019" name="Int. J. Syst. Evol. Microbiol.">
        <title>The Global Catalogue of Microorganisms (GCM) 10K type strain sequencing project: providing services to taxonomists for standard genome sequencing and annotation.</title>
        <authorList>
            <consortium name="The Broad Institute Genomics Platform"/>
            <consortium name="The Broad Institute Genome Sequencing Center for Infectious Disease"/>
            <person name="Wu L."/>
            <person name="Ma J."/>
        </authorList>
    </citation>
    <scope>NUCLEOTIDE SEQUENCE [LARGE SCALE GENOMIC DNA]</scope>
    <source>
        <strain evidence="3">KCTC 23299</strain>
    </source>
</reference>
<evidence type="ECO:0000256" key="1">
    <source>
        <dbReference type="SAM" id="SignalP"/>
    </source>
</evidence>
<dbReference type="Pfam" id="PF22252">
    <property type="entry name" value="PNGase_F-II_N"/>
    <property type="match status" value="1"/>
</dbReference>
<gene>
    <name evidence="2" type="ORF">ACFS6H_14050</name>
</gene>
<keyword evidence="1" id="KW-0732">Signal</keyword>
<feature type="signal peptide" evidence="1">
    <location>
        <begin position="1"/>
        <end position="23"/>
    </location>
</feature>
<sequence>MKKIVIIYTALFCSLFISITATAQTNFLDKVSIEFEKKVSYWGLIKDLNPEWFERSKDRSPKEVISYYNFTGDASRSIYKQTKEPVIPRGMWYESFAENSVVYNDYKAATVTASKPVFEQTFLLQDSIQKVTWKYTNDTRNIAGFECRKVVGFLNDTTGFYAFYTDEIMISGGPESITGLPGMILGLAVPGLHTTWFATKVELGTNKDITPPSKGKKTNRKAYTDTISKLIKDWGKEGARLLAAYLI</sequence>
<dbReference type="RefSeq" id="WP_386099985.1">
    <property type="nucleotide sequence ID" value="NZ_JBHUOZ010000003.1"/>
</dbReference>
<dbReference type="EMBL" id="JBHUOZ010000003">
    <property type="protein sequence ID" value="MFD2920843.1"/>
    <property type="molecule type" value="Genomic_DNA"/>
</dbReference>